<evidence type="ECO:0000256" key="5">
    <source>
        <dbReference type="PROSITE-ProRule" id="PRU00284"/>
    </source>
</evidence>
<evidence type="ECO:0000313" key="8">
    <source>
        <dbReference type="EMBL" id="GFK95092.1"/>
    </source>
</evidence>
<dbReference type="Gene3D" id="1.20.120.50">
    <property type="entry name" value="Hemerythrin-like"/>
    <property type="match status" value="1"/>
</dbReference>
<proteinExistence type="inferred from homology"/>
<dbReference type="EMBL" id="BLTE01000014">
    <property type="protein sequence ID" value="GFK95092.1"/>
    <property type="molecule type" value="Genomic_DNA"/>
</dbReference>
<dbReference type="SUPFAM" id="SSF47188">
    <property type="entry name" value="Hemerythrin-like"/>
    <property type="match status" value="1"/>
</dbReference>
<dbReference type="Pfam" id="PF01814">
    <property type="entry name" value="Hemerythrin"/>
    <property type="match status" value="1"/>
</dbReference>
<dbReference type="GO" id="GO:0016020">
    <property type="term" value="C:membrane"/>
    <property type="evidence" value="ECO:0007669"/>
    <property type="project" value="InterPro"/>
</dbReference>
<dbReference type="NCBIfam" id="TIGR02481">
    <property type="entry name" value="hemeryth_dom"/>
    <property type="match status" value="1"/>
</dbReference>
<keyword evidence="6" id="KW-0472">Membrane</keyword>
<keyword evidence="9" id="KW-1185">Reference proteome</keyword>
<evidence type="ECO:0000256" key="1">
    <source>
        <dbReference type="ARBA" id="ARBA00010587"/>
    </source>
</evidence>
<dbReference type="InterPro" id="IPR004089">
    <property type="entry name" value="MCPsignal_dom"/>
</dbReference>
<sequence>MSLRLAMYLVLGASFLASLGTAATAFGSAPPVWLAVSSALLGLTALAAFALLVGAPLSRLLEASRLAAQGTLGPGDIPQGGEAGELGKALLDYSQCVCAARDQAAAHKAVVESTVKSCDDSLLQAQEASRLAEESKAKNLLGASRKLESVVERIMHSAGSLSNQMERISEGADLQKQRMIETATAMDEMNMAIADISHSSSDASVSVESAKEQAASSARIASEAVAAISKVNEATGLLKQNMGSLGEQARSIDRIINVINDIADQTNLLALNAAIEAARAGEAGRGFAVVADEVRKLAEKTMHATKEVGDSIKSIQDAIHSNVEQMDMAVNRADEASAMSRRSGESAELILRHAEDNTSKIHSIATASEEQSASSGHISKAIGEVEQVATEIADGIHDSAQAVLELSELSGELAVLIADLKSGMEAGVLMPWTSELATGVKIIDEQHRVLVDMINKLYAAMKGGKGKDVMEKLLDGLAEYTVKHFGTEEQYFDQFRYPETGAHKKLHEDLKAKVVDFIGKYKSGQAAISMDLMEFLKEWLETHIVKTDKRYARFFLDNGLAPTPGVRVAAKALPR</sequence>
<dbReference type="InterPro" id="IPR012312">
    <property type="entry name" value="Hemerythrin-like"/>
</dbReference>
<keyword evidence="4 5" id="KW-0807">Transducer</keyword>
<keyword evidence="6" id="KW-1133">Transmembrane helix</keyword>
<keyword evidence="2" id="KW-0479">Metal-binding</keyword>
<dbReference type="Pfam" id="PF00015">
    <property type="entry name" value="MCPsignal"/>
    <property type="match status" value="1"/>
</dbReference>
<dbReference type="Gene3D" id="1.10.287.950">
    <property type="entry name" value="Methyl-accepting chemotaxis protein"/>
    <property type="match status" value="1"/>
</dbReference>
<dbReference type="PANTHER" id="PTHR32089:SF112">
    <property type="entry name" value="LYSOZYME-LIKE PROTEIN-RELATED"/>
    <property type="match status" value="1"/>
</dbReference>
<evidence type="ECO:0000256" key="3">
    <source>
        <dbReference type="ARBA" id="ARBA00023004"/>
    </source>
</evidence>
<reference evidence="8 9" key="1">
    <citation type="submission" date="2020-04" db="EMBL/GenBank/DDBJ databases">
        <authorList>
            <consortium name="Desulfovibrio sp. FSS-1 genome sequencing consortium"/>
            <person name="Shimoshige H."/>
            <person name="Kobayashi H."/>
            <person name="Maekawa T."/>
        </authorList>
    </citation>
    <scope>NUCLEOTIDE SEQUENCE [LARGE SCALE GENOMIC DNA]</scope>
    <source>
        <strain evidence="8 9">SIID29052-01</strain>
    </source>
</reference>
<dbReference type="GO" id="GO:0046872">
    <property type="term" value="F:metal ion binding"/>
    <property type="evidence" value="ECO:0007669"/>
    <property type="project" value="UniProtKB-KW"/>
</dbReference>
<gene>
    <name evidence="8" type="primary">mcpQ_14</name>
    <name evidence="8" type="ORF">NNJEOMEG_02946</name>
</gene>
<evidence type="ECO:0000259" key="7">
    <source>
        <dbReference type="PROSITE" id="PS50111"/>
    </source>
</evidence>
<evidence type="ECO:0000256" key="4">
    <source>
        <dbReference type="ARBA" id="ARBA00023224"/>
    </source>
</evidence>
<dbReference type="PROSITE" id="PS50111">
    <property type="entry name" value="CHEMOTAXIS_TRANSDUC_2"/>
    <property type="match status" value="1"/>
</dbReference>
<dbReference type="InterPro" id="IPR012827">
    <property type="entry name" value="Hemerythrin_metal-bd"/>
</dbReference>
<comment type="similarity">
    <text evidence="1">Belongs to the hemerythrin family.</text>
</comment>
<dbReference type="SMART" id="SM00283">
    <property type="entry name" value="MA"/>
    <property type="match status" value="1"/>
</dbReference>
<accession>A0A6V8LRI2</accession>
<name>A0A6V8LRI2_9BACT</name>
<dbReference type="CDD" id="cd11386">
    <property type="entry name" value="MCP_signal"/>
    <property type="match status" value="1"/>
</dbReference>
<dbReference type="Proteomes" id="UP000494245">
    <property type="component" value="Unassembled WGS sequence"/>
</dbReference>
<comment type="caution">
    <text evidence="8">The sequence shown here is derived from an EMBL/GenBank/DDBJ whole genome shotgun (WGS) entry which is preliminary data.</text>
</comment>
<keyword evidence="3" id="KW-0408">Iron</keyword>
<dbReference type="CDD" id="cd12107">
    <property type="entry name" value="Hemerythrin"/>
    <property type="match status" value="1"/>
</dbReference>
<feature type="transmembrane region" description="Helical" evidence="6">
    <location>
        <begin position="32"/>
        <end position="55"/>
    </location>
</feature>
<dbReference type="InterPro" id="IPR035938">
    <property type="entry name" value="Hemerythrin-like_sf"/>
</dbReference>
<dbReference type="GO" id="GO:0007165">
    <property type="term" value="P:signal transduction"/>
    <property type="evidence" value="ECO:0007669"/>
    <property type="project" value="UniProtKB-KW"/>
</dbReference>
<dbReference type="InterPro" id="IPR016131">
    <property type="entry name" value="Haemerythrin_Fe_BS"/>
</dbReference>
<keyword evidence="6" id="KW-0812">Transmembrane</keyword>
<evidence type="ECO:0000256" key="6">
    <source>
        <dbReference type="SAM" id="Phobius"/>
    </source>
</evidence>
<feature type="domain" description="Methyl-accepting transducer" evidence="7">
    <location>
        <begin position="150"/>
        <end position="386"/>
    </location>
</feature>
<dbReference type="NCBIfam" id="NF033749">
    <property type="entry name" value="bact_hemeryth"/>
    <property type="match status" value="1"/>
</dbReference>
<dbReference type="AlphaFoldDB" id="A0A6V8LRI2"/>
<dbReference type="SUPFAM" id="SSF58104">
    <property type="entry name" value="Methyl-accepting chemotaxis protein (MCP) signaling domain"/>
    <property type="match status" value="1"/>
</dbReference>
<organism evidence="8 9">
    <name type="scientific">Fundidesulfovibrio magnetotacticus</name>
    <dbReference type="NCBI Taxonomy" id="2730080"/>
    <lineage>
        <taxon>Bacteria</taxon>
        <taxon>Pseudomonadati</taxon>
        <taxon>Thermodesulfobacteriota</taxon>
        <taxon>Desulfovibrionia</taxon>
        <taxon>Desulfovibrionales</taxon>
        <taxon>Desulfovibrionaceae</taxon>
        <taxon>Fundidesulfovibrio</taxon>
    </lineage>
</organism>
<reference evidence="8 9" key="2">
    <citation type="submission" date="2020-05" db="EMBL/GenBank/DDBJ databases">
        <title>Draft genome sequence of Desulfovibrio sp. strainFSS-1.</title>
        <authorList>
            <person name="Shimoshige H."/>
            <person name="Kobayashi H."/>
            <person name="Maekawa T."/>
        </authorList>
    </citation>
    <scope>NUCLEOTIDE SEQUENCE [LARGE SCALE GENOMIC DNA]</scope>
    <source>
        <strain evidence="8 9">SIID29052-01</strain>
    </source>
</reference>
<dbReference type="PROSITE" id="PS00550">
    <property type="entry name" value="HEMERYTHRINS"/>
    <property type="match status" value="1"/>
</dbReference>
<dbReference type="PANTHER" id="PTHR32089">
    <property type="entry name" value="METHYL-ACCEPTING CHEMOTAXIS PROTEIN MCPB"/>
    <property type="match status" value="1"/>
</dbReference>
<protein>
    <submittedName>
        <fullName evidence="8">Methyl-accepting chemotaxis protein McpQ</fullName>
    </submittedName>
</protein>
<evidence type="ECO:0000313" key="9">
    <source>
        <dbReference type="Proteomes" id="UP000494245"/>
    </source>
</evidence>
<evidence type="ECO:0000256" key="2">
    <source>
        <dbReference type="ARBA" id="ARBA00022723"/>
    </source>
</evidence>